<reference evidence="2 3" key="1">
    <citation type="submission" date="2020-08" db="EMBL/GenBank/DDBJ databases">
        <title>Sequencing the genomes of 1000 actinobacteria strains.</title>
        <authorList>
            <person name="Klenk H.-P."/>
        </authorList>
    </citation>
    <scope>NUCLEOTIDE SEQUENCE [LARGE SCALE GENOMIC DNA]</scope>
    <source>
        <strain evidence="2 3">DSM 45913</strain>
    </source>
</reference>
<feature type="compositionally biased region" description="Low complexity" evidence="1">
    <location>
        <begin position="60"/>
        <end position="71"/>
    </location>
</feature>
<protein>
    <submittedName>
        <fullName evidence="2">Uncharacterized protein</fullName>
    </submittedName>
</protein>
<evidence type="ECO:0000313" key="2">
    <source>
        <dbReference type="EMBL" id="MBB6350659.1"/>
    </source>
</evidence>
<evidence type="ECO:0000313" key="3">
    <source>
        <dbReference type="Proteomes" id="UP000583800"/>
    </source>
</evidence>
<feature type="compositionally biased region" description="Low complexity" evidence="1">
    <location>
        <begin position="95"/>
        <end position="120"/>
    </location>
</feature>
<accession>A0A7X0F265</accession>
<evidence type="ECO:0000256" key="1">
    <source>
        <dbReference type="SAM" id="MobiDB-lite"/>
    </source>
</evidence>
<feature type="region of interest" description="Disordered" evidence="1">
    <location>
        <begin position="1"/>
        <end position="47"/>
    </location>
</feature>
<dbReference type="AlphaFoldDB" id="A0A7X0F265"/>
<feature type="region of interest" description="Disordered" evidence="1">
    <location>
        <begin position="60"/>
        <end position="135"/>
    </location>
</feature>
<gene>
    <name evidence="2" type="ORF">FHU36_007231</name>
</gene>
<feature type="compositionally biased region" description="Gly residues" evidence="1">
    <location>
        <begin position="35"/>
        <end position="45"/>
    </location>
</feature>
<dbReference type="Proteomes" id="UP000583800">
    <property type="component" value="Unassembled WGS sequence"/>
</dbReference>
<name>A0A7X0F265_9ACTN</name>
<proteinExistence type="predicted"/>
<dbReference type="RefSeq" id="WP_185088413.1">
    <property type="nucleotide sequence ID" value="NZ_JACHJB010000003.1"/>
</dbReference>
<sequence>MYPPAGPPEPDASGAGAGLPGAAVSGFGRRPGARQAGGGHAGVCGHGLTIDGEAVGVGVPVGVPGADGPGDTVADGPGDTVADGLGDGVADPGSVGVAAGLDADGLGETPGPASLGEALPPGGGLVVGVGSSVDT</sequence>
<keyword evidence="3" id="KW-1185">Reference proteome</keyword>
<dbReference type="EMBL" id="JACHJB010000003">
    <property type="protein sequence ID" value="MBB6350659.1"/>
    <property type="molecule type" value="Genomic_DNA"/>
</dbReference>
<feature type="compositionally biased region" description="Low complexity" evidence="1">
    <location>
        <begin position="20"/>
        <end position="34"/>
    </location>
</feature>
<organism evidence="2 3">
    <name type="scientific">Nonomuraea muscovyensis</name>
    <dbReference type="NCBI Taxonomy" id="1124761"/>
    <lineage>
        <taxon>Bacteria</taxon>
        <taxon>Bacillati</taxon>
        <taxon>Actinomycetota</taxon>
        <taxon>Actinomycetes</taxon>
        <taxon>Streptosporangiales</taxon>
        <taxon>Streptosporangiaceae</taxon>
        <taxon>Nonomuraea</taxon>
    </lineage>
</organism>
<feature type="compositionally biased region" description="Pro residues" evidence="1">
    <location>
        <begin position="1"/>
        <end position="10"/>
    </location>
</feature>
<comment type="caution">
    <text evidence="2">The sequence shown here is derived from an EMBL/GenBank/DDBJ whole genome shotgun (WGS) entry which is preliminary data.</text>
</comment>